<protein>
    <recommendedName>
        <fullName evidence="4">Secreted protein</fullName>
    </recommendedName>
</protein>
<dbReference type="AlphaFoldDB" id="A0AAQ4EC77"/>
<keyword evidence="3" id="KW-1185">Reference proteome</keyword>
<organism evidence="2 3">
    <name type="scientific">Amblyomma americanum</name>
    <name type="common">Lone star tick</name>
    <dbReference type="NCBI Taxonomy" id="6943"/>
    <lineage>
        <taxon>Eukaryota</taxon>
        <taxon>Metazoa</taxon>
        <taxon>Ecdysozoa</taxon>
        <taxon>Arthropoda</taxon>
        <taxon>Chelicerata</taxon>
        <taxon>Arachnida</taxon>
        <taxon>Acari</taxon>
        <taxon>Parasitiformes</taxon>
        <taxon>Ixodida</taxon>
        <taxon>Ixodoidea</taxon>
        <taxon>Ixodidae</taxon>
        <taxon>Amblyomminae</taxon>
        <taxon>Amblyomma</taxon>
    </lineage>
</organism>
<evidence type="ECO:0000313" key="2">
    <source>
        <dbReference type="EMBL" id="KAK8772284.1"/>
    </source>
</evidence>
<feature type="non-terminal residue" evidence="2">
    <location>
        <position position="69"/>
    </location>
</feature>
<feature type="signal peptide" evidence="1">
    <location>
        <begin position="1"/>
        <end position="33"/>
    </location>
</feature>
<gene>
    <name evidence="2" type="ORF">V5799_024470</name>
</gene>
<reference evidence="2 3" key="1">
    <citation type="journal article" date="2023" name="Arcadia Sci">
        <title>De novo assembly of a long-read Amblyomma americanum tick genome.</title>
        <authorList>
            <person name="Chou S."/>
            <person name="Poskanzer K.E."/>
            <person name="Rollins M."/>
            <person name="Thuy-Boun P.S."/>
        </authorList>
    </citation>
    <scope>NUCLEOTIDE SEQUENCE [LARGE SCALE GENOMIC DNA]</scope>
    <source>
        <strain evidence="2">F_SG_1</strain>
        <tissue evidence="2">Salivary glands</tissue>
    </source>
</reference>
<keyword evidence="1" id="KW-0732">Signal</keyword>
<evidence type="ECO:0008006" key="4">
    <source>
        <dbReference type="Google" id="ProtNLM"/>
    </source>
</evidence>
<dbReference type="EMBL" id="JARKHS020018524">
    <property type="protein sequence ID" value="KAK8772284.1"/>
    <property type="molecule type" value="Genomic_DNA"/>
</dbReference>
<comment type="caution">
    <text evidence="2">The sequence shown here is derived from an EMBL/GenBank/DDBJ whole genome shotgun (WGS) entry which is preliminary data.</text>
</comment>
<name>A0AAQ4EC77_AMBAM</name>
<feature type="chain" id="PRO_5042873387" description="Secreted protein" evidence="1">
    <location>
        <begin position="34"/>
        <end position="69"/>
    </location>
</feature>
<accession>A0AAQ4EC77</accession>
<evidence type="ECO:0000256" key="1">
    <source>
        <dbReference type="SAM" id="SignalP"/>
    </source>
</evidence>
<sequence>MNPPAGVKKKNGMAANSCLLVVVSCCALISCSRERVFDRVFRGETSTREPTAFTLLPLGAVFMSSMEAK</sequence>
<dbReference type="Proteomes" id="UP001321473">
    <property type="component" value="Unassembled WGS sequence"/>
</dbReference>
<evidence type="ECO:0000313" key="3">
    <source>
        <dbReference type="Proteomes" id="UP001321473"/>
    </source>
</evidence>
<proteinExistence type="predicted"/>